<dbReference type="RefSeq" id="WP_135841002.1">
    <property type="nucleotide sequence ID" value="NZ_SRRO01000001.1"/>
</dbReference>
<dbReference type="CDD" id="cd03443">
    <property type="entry name" value="PaaI_thioesterase"/>
    <property type="match status" value="1"/>
</dbReference>
<evidence type="ECO:0000256" key="2">
    <source>
        <dbReference type="ARBA" id="ARBA00022801"/>
    </source>
</evidence>
<comment type="caution">
    <text evidence="5">The sequence shown here is derived from an EMBL/GenBank/DDBJ whole genome shotgun (WGS) entry which is preliminary data.</text>
</comment>
<dbReference type="InterPro" id="IPR006683">
    <property type="entry name" value="Thioestr_dom"/>
</dbReference>
<evidence type="ECO:0000313" key="6">
    <source>
        <dbReference type="Proteomes" id="UP000297496"/>
    </source>
</evidence>
<dbReference type="Pfam" id="PF03061">
    <property type="entry name" value="4HBT"/>
    <property type="match status" value="1"/>
</dbReference>
<reference evidence="5 6" key="1">
    <citation type="submission" date="2019-04" db="EMBL/GenBank/DDBJ databases">
        <title>Three New Species of Nocardioides, Nocardioides euryhalodurans sp. nov., Nocardioides seonyuensis sp. nov. and Nocardioides eburneoflavus sp. nov. Isolated from Soil.</title>
        <authorList>
            <person name="Roh S.G."/>
            <person name="Lee C."/>
            <person name="Kim M.-K."/>
            <person name="Kim S.B."/>
        </authorList>
    </citation>
    <scope>NUCLEOTIDE SEQUENCE [LARGE SCALE GENOMIC DNA]</scope>
    <source>
        <strain evidence="5 6">MMS17-SY213</strain>
    </source>
</reference>
<dbReference type="PANTHER" id="PTHR21660">
    <property type="entry name" value="THIOESTERASE SUPERFAMILY MEMBER-RELATED"/>
    <property type="match status" value="1"/>
</dbReference>
<dbReference type="NCBIfam" id="TIGR00369">
    <property type="entry name" value="unchar_dom_1"/>
    <property type="match status" value="1"/>
</dbReference>
<accession>A0A4Z1CNI3</accession>
<dbReference type="Proteomes" id="UP000297496">
    <property type="component" value="Unassembled WGS sequence"/>
</dbReference>
<name>A0A4Z1CNI3_9ACTN</name>
<gene>
    <name evidence="5" type="ORF">EXE59_23195</name>
</gene>
<feature type="region of interest" description="Disordered" evidence="3">
    <location>
        <begin position="1"/>
        <end position="20"/>
    </location>
</feature>
<dbReference type="AlphaFoldDB" id="A0A4Z1CNI3"/>
<evidence type="ECO:0000259" key="4">
    <source>
        <dbReference type="Pfam" id="PF03061"/>
    </source>
</evidence>
<sequence>MTQTQPPVTRAFRTETRSFDFTPPGQADLTRLLELDGLEQLLAMRAGEMPPPPIMDTLGFTDLRPEPGRVVVEMPAAEFHYNPLGTVHGGVISTLLDTAAACAVHTTLAAGELYTSVDLTVKFLRPVTVDSGLLTCEGTVIQRGRRTALAQAQLTDGGGRLVAHATSTCLIMRADG</sequence>
<dbReference type="EMBL" id="SRRO01000001">
    <property type="protein sequence ID" value="TGN66531.1"/>
    <property type="molecule type" value="Genomic_DNA"/>
</dbReference>
<dbReference type="InterPro" id="IPR003736">
    <property type="entry name" value="PAAI_dom"/>
</dbReference>
<protein>
    <submittedName>
        <fullName evidence="5">PaaI family thioesterase</fullName>
    </submittedName>
</protein>
<dbReference type="GO" id="GO:0047617">
    <property type="term" value="F:fatty acyl-CoA hydrolase activity"/>
    <property type="evidence" value="ECO:0007669"/>
    <property type="project" value="InterPro"/>
</dbReference>
<feature type="domain" description="Thioesterase" evidence="4">
    <location>
        <begin position="85"/>
        <end position="163"/>
    </location>
</feature>
<evidence type="ECO:0000256" key="3">
    <source>
        <dbReference type="SAM" id="MobiDB-lite"/>
    </source>
</evidence>
<dbReference type="InterPro" id="IPR039298">
    <property type="entry name" value="ACOT13"/>
</dbReference>
<keyword evidence="2" id="KW-0378">Hydrolase</keyword>
<dbReference type="Gene3D" id="3.10.129.10">
    <property type="entry name" value="Hotdog Thioesterase"/>
    <property type="match status" value="1"/>
</dbReference>
<dbReference type="PANTHER" id="PTHR21660:SF1">
    <property type="entry name" value="ACYL-COENZYME A THIOESTERASE 13"/>
    <property type="match status" value="1"/>
</dbReference>
<keyword evidence="6" id="KW-1185">Reference proteome</keyword>
<dbReference type="InterPro" id="IPR029069">
    <property type="entry name" value="HotDog_dom_sf"/>
</dbReference>
<evidence type="ECO:0000313" key="5">
    <source>
        <dbReference type="EMBL" id="TGN66531.1"/>
    </source>
</evidence>
<proteinExistence type="inferred from homology"/>
<comment type="similarity">
    <text evidence="1">Belongs to the thioesterase PaaI family.</text>
</comment>
<evidence type="ECO:0000256" key="1">
    <source>
        <dbReference type="ARBA" id="ARBA00008324"/>
    </source>
</evidence>
<organism evidence="5 6">
    <name type="scientific">Nocardioides eburneiflavus</name>
    <dbReference type="NCBI Taxonomy" id="2518372"/>
    <lineage>
        <taxon>Bacteria</taxon>
        <taxon>Bacillati</taxon>
        <taxon>Actinomycetota</taxon>
        <taxon>Actinomycetes</taxon>
        <taxon>Propionibacteriales</taxon>
        <taxon>Nocardioidaceae</taxon>
        <taxon>Nocardioides</taxon>
    </lineage>
</organism>
<dbReference type="OrthoDB" id="9813282at2"/>
<dbReference type="SUPFAM" id="SSF54637">
    <property type="entry name" value="Thioesterase/thiol ester dehydrase-isomerase"/>
    <property type="match status" value="1"/>
</dbReference>